<reference evidence="7 8" key="1">
    <citation type="journal article" date="2018" name="Sci. Rep.">
        <title>Genomic signatures of local adaptation to the degree of environmental predictability in rotifers.</title>
        <authorList>
            <person name="Franch-Gras L."/>
            <person name="Hahn C."/>
            <person name="Garcia-Roger E.M."/>
            <person name="Carmona M.J."/>
            <person name="Serra M."/>
            <person name="Gomez A."/>
        </authorList>
    </citation>
    <scope>NUCLEOTIDE SEQUENCE [LARGE SCALE GENOMIC DNA]</scope>
    <source>
        <strain evidence="7">HYR1</strain>
    </source>
</reference>
<evidence type="ECO:0000256" key="2">
    <source>
        <dbReference type="ARBA" id="ARBA00007768"/>
    </source>
</evidence>
<evidence type="ECO:0000256" key="1">
    <source>
        <dbReference type="ARBA" id="ARBA00004123"/>
    </source>
</evidence>
<dbReference type="GO" id="GO:0000178">
    <property type="term" value="C:exosome (RNase complex)"/>
    <property type="evidence" value="ECO:0007669"/>
    <property type="project" value="UniProtKB-KW"/>
</dbReference>
<dbReference type="PANTHER" id="PTHR12598">
    <property type="entry name" value="COPPER HOMEOSTASIS PROTEIN CUTC"/>
    <property type="match status" value="1"/>
</dbReference>
<dbReference type="Pfam" id="PF03932">
    <property type="entry name" value="CutC"/>
    <property type="match status" value="1"/>
</dbReference>
<dbReference type="Gene3D" id="2.40.50.140">
    <property type="entry name" value="Nucleic acid-binding proteins"/>
    <property type="match status" value="1"/>
</dbReference>
<dbReference type="EMBL" id="REGN01014127">
    <property type="protein sequence ID" value="RMZ93015.1"/>
    <property type="molecule type" value="Genomic_DNA"/>
</dbReference>
<dbReference type="InterPro" id="IPR005627">
    <property type="entry name" value="CutC-like"/>
</dbReference>
<evidence type="ECO:0000313" key="7">
    <source>
        <dbReference type="EMBL" id="RMZ93015.1"/>
    </source>
</evidence>
<dbReference type="InterPro" id="IPR019495">
    <property type="entry name" value="EXOSC1_C"/>
</dbReference>
<proteinExistence type="inferred from homology"/>
<dbReference type="FunFam" id="3.20.20.380:FF:000001">
    <property type="entry name" value="Copper homeostasis protein CutC"/>
    <property type="match status" value="1"/>
</dbReference>
<dbReference type="Pfam" id="PF10447">
    <property type="entry name" value="EXOSC1"/>
    <property type="match status" value="1"/>
</dbReference>
<keyword evidence="4" id="KW-0271">Exosome</keyword>
<dbReference type="PANTHER" id="PTHR12598:SF0">
    <property type="entry name" value="COPPER HOMEOSTASIS PROTEIN CUTC HOMOLOG"/>
    <property type="match status" value="1"/>
</dbReference>
<dbReference type="SUPFAM" id="SSF110395">
    <property type="entry name" value="CutC-like"/>
    <property type="match status" value="1"/>
</dbReference>
<evidence type="ECO:0000256" key="4">
    <source>
        <dbReference type="ARBA" id="ARBA00022835"/>
    </source>
</evidence>
<dbReference type="InterPro" id="IPR036822">
    <property type="entry name" value="CutC-like_dom_sf"/>
</dbReference>
<evidence type="ECO:0000259" key="5">
    <source>
        <dbReference type="Pfam" id="PF10447"/>
    </source>
</evidence>
<feature type="domain" description="Exosome complex component CSL4 C-terminal" evidence="5">
    <location>
        <begin position="113"/>
        <end position="152"/>
    </location>
</feature>
<sequence length="467" mass="52744">MESIISEDTYIPGEKICSASHARSGYGTYVRDGYIYASLIGRAKIERELGTKSAENKTSPQQITSMPIISIKTIRENPVVIPHIGSLVIAKIISVNPRYAKCSILSVNNTIVKEKFSGQINRKDVRATEKDKIEIGKSFRCGDVIIARVISLGDLNSYFMSCAENELGVVIAHSEAGHRMIPISWNEMQCPVTLQKEFRKVAKVQPEFINYLTCFIMEICVDSLESVVNAFEGGADRVELCSSLNEGGLTPTHGLFKSARKYLDREDAERRFKIYSMIRCRPGDFVYSDYEMETMEEDLKKLIELGTDGIVFGALDPNGHVDEVVVRQILDQIPNGVNKTFHRAFDVCSSWKKSFEQIELLGFDKLLTSGQKRNAYDGRWVIKELVKVSQRVSIVAGAGINSKNLESILRETMVKEFHSSCRYLRESKVIYRNHEVPMGSPAYDEYSISATDKQKVKELGEIFKRFY</sequence>
<evidence type="ECO:0000256" key="3">
    <source>
        <dbReference type="ARBA" id="ARBA00019014"/>
    </source>
</evidence>
<dbReference type="GO" id="GO:0005507">
    <property type="term" value="F:copper ion binding"/>
    <property type="evidence" value="ECO:0007669"/>
    <property type="project" value="TreeGrafter"/>
</dbReference>
<dbReference type="Gene3D" id="2.40.50.100">
    <property type="match status" value="1"/>
</dbReference>
<dbReference type="OrthoDB" id="440760at2759"/>
<dbReference type="AlphaFoldDB" id="A0A3M7P1M2"/>
<feature type="domain" description="Exosome complex component N-terminal" evidence="6">
    <location>
        <begin position="10"/>
        <end position="45"/>
    </location>
</feature>
<dbReference type="GO" id="GO:0003723">
    <property type="term" value="F:RNA binding"/>
    <property type="evidence" value="ECO:0007669"/>
    <property type="project" value="InterPro"/>
</dbReference>
<comment type="caution">
    <text evidence="7">The sequence shown here is derived from an EMBL/GenBank/DDBJ whole genome shotgun (WGS) entry which is preliminary data.</text>
</comment>
<dbReference type="SUPFAM" id="SSF110324">
    <property type="entry name" value="Ribosomal L27 protein-like"/>
    <property type="match status" value="1"/>
</dbReference>
<dbReference type="HAMAP" id="MF_00795">
    <property type="entry name" value="CutC"/>
    <property type="match status" value="1"/>
</dbReference>
<organism evidence="7 8">
    <name type="scientific">Brachionus plicatilis</name>
    <name type="common">Marine rotifer</name>
    <name type="synonym">Brachionus muelleri</name>
    <dbReference type="NCBI Taxonomy" id="10195"/>
    <lineage>
        <taxon>Eukaryota</taxon>
        <taxon>Metazoa</taxon>
        <taxon>Spiralia</taxon>
        <taxon>Gnathifera</taxon>
        <taxon>Rotifera</taxon>
        <taxon>Eurotatoria</taxon>
        <taxon>Monogononta</taxon>
        <taxon>Pseudotrocha</taxon>
        <taxon>Ploima</taxon>
        <taxon>Brachionidae</taxon>
        <taxon>Brachionus</taxon>
    </lineage>
</organism>
<protein>
    <recommendedName>
        <fullName evidence="3">Copper homeostasis protein cutC homolog</fullName>
    </recommendedName>
</protein>
<dbReference type="Proteomes" id="UP000276133">
    <property type="component" value="Unassembled WGS sequence"/>
</dbReference>
<dbReference type="GO" id="GO:0005634">
    <property type="term" value="C:nucleus"/>
    <property type="evidence" value="ECO:0007669"/>
    <property type="project" value="UniProtKB-SubCell"/>
</dbReference>
<comment type="similarity">
    <text evidence="2">Belongs to the CutC family.</text>
</comment>
<dbReference type="InterPro" id="IPR025721">
    <property type="entry name" value="Exosome_cplx_N_dom"/>
</dbReference>
<evidence type="ECO:0000259" key="6">
    <source>
        <dbReference type="Pfam" id="PF14382"/>
    </source>
</evidence>
<evidence type="ECO:0000313" key="8">
    <source>
        <dbReference type="Proteomes" id="UP000276133"/>
    </source>
</evidence>
<accession>A0A3M7P1M2</accession>
<dbReference type="Gene3D" id="3.20.20.380">
    <property type="entry name" value="Copper homeostasis (CutC) domain"/>
    <property type="match status" value="1"/>
</dbReference>
<dbReference type="InterPro" id="IPR012340">
    <property type="entry name" value="NA-bd_OB-fold"/>
</dbReference>
<dbReference type="SUPFAM" id="SSF50249">
    <property type="entry name" value="Nucleic acid-binding proteins"/>
    <property type="match status" value="1"/>
</dbReference>
<dbReference type="STRING" id="10195.A0A3M7P1M2"/>
<dbReference type="CDD" id="cd05791">
    <property type="entry name" value="S1_CSL4"/>
    <property type="match status" value="1"/>
</dbReference>
<name>A0A3M7P1M2_BRAPC</name>
<gene>
    <name evidence="7" type="ORF">BpHYR1_013552</name>
</gene>
<keyword evidence="8" id="KW-1185">Reference proteome</keyword>
<dbReference type="FunFam" id="2.40.50.140:FF:000198">
    <property type="entry name" value="Exosome complex component CSL4"/>
    <property type="match status" value="1"/>
</dbReference>
<dbReference type="Pfam" id="PF14382">
    <property type="entry name" value="ECR1_N"/>
    <property type="match status" value="1"/>
</dbReference>
<comment type="subcellular location">
    <subcellularLocation>
        <location evidence="1">Nucleus</location>
    </subcellularLocation>
</comment>